<reference evidence="1" key="2">
    <citation type="journal article" date="2015" name="Fish Shellfish Immunol.">
        <title>Early steps in the European eel (Anguilla anguilla)-Vibrio vulnificus interaction in the gills: Role of the RtxA13 toxin.</title>
        <authorList>
            <person name="Callol A."/>
            <person name="Pajuelo D."/>
            <person name="Ebbesson L."/>
            <person name="Teles M."/>
            <person name="MacKenzie S."/>
            <person name="Amaro C."/>
        </authorList>
    </citation>
    <scope>NUCLEOTIDE SEQUENCE</scope>
</reference>
<organism evidence="1">
    <name type="scientific">Anguilla anguilla</name>
    <name type="common">European freshwater eel</name>
    <name type="synonym">Muraena anguilla</name>
    <dbReference type="NCBI Taxonomy" id="7936"/>
    <lineage>
        <taxon>Eukaryota</taxon>
        <taxon>Metazoa</taxon>
        <taxon>Chordata</taxon>
        <taxon>Craniata</taxon>
        <taxon>Vertebrata</taxon>
        <taxon>Euteleostomi</taxon>
        <taxon>Actinopterygii</taxon>
        <taxon>Neopterygii</taxon>
        <taxon>Teleostei</taxon>
        <taxon>Anguilliformes</taxon>
        <taxon>Anguillidae</taxon>
        <taxon>Anguilla</taxon>
    </lineage>
</organism>
<protein>
    <submittedName>
        <fullName evidence="1">Uncharacterized protein</fullName>
    </submittedName>
</protein>
<dbReference type="EMBL" id="GBXM01044884">
    <property type="protein sequence ID" value="JAH63693.1"/>
    <property type="molecule type" value="Transcribed_RNA"/>
</dbReference>
<dbReference type="AlphaFoldDB" id="A0A0E9UFF0"/>
<sequence>MPLSYPPSVPSVLSLHWRI</sequence>
<proteinExistence type="predicted"/>
<accession>A0A0E9UFF0</accession>
<name>A0A0E9UFF0_ANGAN</name>
<evidence type="ECO:0000313" key="1">
    <source>
        <dbReference type="EMBL" id="JAH63693.1"/>
    </source>
</evidence>
<reference evidence="1" key="1">
    <citation type="submission" date="2014-11" db="EMBL/GenBank/DDBJ databases">
        <authorList>
            <person name="Amaro Gonzalez C."/>
        </authorList>
    </citation>
    <scope>NUCLEOTIDE SEQUENCE</scope>
</reference>